<gene>
    <name evidence="2" type="ORF">M404DRAFT_1003724</name>
</gene>
<dbReference type="InterPro" id="IPR001245">
    <property type="entry name" value="Ser-Thr/Tyr_kinase_cat_dom"/>
</dbReference>
<reference evidence="3" key="2">
    <citation type="submission" date="2015-01" db="EMBL/GenBank/DDBJ databases">
        <title>Evolutionary Origins and Diversification of the Mycorrhizal Mutualists.</title>
        <authorList>
            <consortium name="DOE Joint Genome Institute"/>
            <consortium name="Mycorrhizal Genomics Consortium"/>
            <person name="Kohler A."/>
            <person name="Kuo A."/>
            <person name="Nagy L.G."/>
            <person name="Floudas D."/>
            <person name="Copeland A."/>
            <person name="Barry K.W."/>
            <person name="Cichocki N."/>
            <person name="Veneault-Fourrey C."/>
            <person name="LaButti K."/>
            <person name="Lindquist E.A."/>
            <person name="Lipzen A."/>
            <person name="Lundell T."/>
            <person name="Morin E."/>
            <person name="Murat C."/>
            <person name="Riley R."/>
            <person name="Ohm R."/>
            <person name="Sun H."/>
            <person name="Tunlid A."/>
            <person name="Henrissat B."/>
            <person name="Grigoriev I.V."/>
            <person name="Hibbett D.S."/>
            <person name="Martin F."/>
        </authorList>
    </citation>
    <scope>NUCLEOTIDE SEQUENCE [LARGE SCALE GENOMIC DNA]</scope>
    <source>
        <strain evidence="3">Marx 270</strain>
    </source>
</reference>
<dbReference type="InParanoid" id="A0A0C3NI67"/>
<organism evidence="2 3">
    <name type="scientific">Pisolithus tinctorius Marx 270</name>
    <dbReference type="NCBI Taxonomy" id="870435"/>
    <lineage>
        <taxon>Eukaryota</taxon>
        <taxon>Fungi</taxon>
        <taxon>Dikarya</taxon>
        <taxon>Basidiomycota</taxon>
        <taxon>Agaricomycotina</taxon>
        <taxon>Agaricomycetes</taxon>
        <taxon>Agaricomycetidae</taxon>
        <taxon>Boletales</taxon>
        <taxon>Sclerodermatineae</taxon>
        <taxon>Pisolithaceae</taxon>
        <taxon>Pisolithus</taxon>
    </lineage>
</organism>
<dbReference type="EMBL" id="KN831994">
    <property type="protein sequence ID" value="KIO00715.1"/>
    <property type="molecule type" value="Genomic_DNA"/>
</dbReference>
<dbReference type="AlphaFoldDB" id="A0A0C3NI67"/>
<evidence type="ECO:0000313" key="2">
    <source>
        <dbReference type="EMBL" id="KIO00715.1"/>
    </source>
</evidence>
<dbReference type="Pfam" id="PF07714">
    <property type="entry name" value="PK_Tyr_Ser-Thr"/>
    <property type="match status" value="1"/>
</dbReference>
<accession>A0A0C3NI67</accession>
<dbReference type="Gene3D" id="1.10.510.10">
    <property type="entry name" value="Transferase(Phosphotransferase) domain 1"/>
    <property type="match status" value="1"/>
</dbReference>
<dbReference type="InterPro" id="IPR008266">
    <property type="entry name" value="Tyr_kinase_AS"/>
</dbReference>
<feature type="domain" description="Protein kinase" evidence="1">
    <location>
        <begin position="370"/>
        <end position="658"/>
    </location>
</feature>
<keyword evidence="3" id="KW-1185">Reference proteome</keyword>
<evidence type="ECO:0000259" key="1">
    <source>
        <dbReference type="PROSITE" id="PS50011"/>
    </source>
</evidence>
<dbReference type="GO" id="GO:0004674">
    <property type="term" value="F:protein serine/threonine kinase activity"/>
    <property type="evidence" value="ECO:0007669"/>
    <property type="project" value="TreeGrafter"/>
</dbReference>
<protein>
    <recommendedName>
        <fullName evidence="1">Protein kinase domain-containing protein</fullName>
    </recommendedName>
</protein>
<dbReference type="STRING" id="870435.A0A0C3NI67"/>
<dbReference type="InterPro" id="IPR000719">
    <property type="entry name" value="Prot_kinase_dom"/>
</dbReference>
<dbReference type="OrthoDB" id="6718656at2759"/>
<dbReference type="InterPro" id="IPR011009">
    <property type="entry name" value="Kinase-like_dom_sf"/>
</dbReference>
<evidence type="ECO:0000313" key="3">
    <source>
        <dbReference type="Proteomes" id="UP000054217"/>
    </source>
</evidence>
<dbReference type="PROSITE" id="PS00109">
    <property type="entry name" value="PROTEIN_KINASE_TYR"/>
    <property type="match status" value="1"/>
</dbReference>
<reference evidence="2 3" key="1">
    <citation type="submission" date="2014-04" db="EMBL/GenBank/DDBJ databases">
        <authorList>
            <consortium name="DOE Joint Genome Institute"/>
            <person name="Kuo A."/>
            <person name="Kohler A."/>
            <person name="Costa M.D."/>
            <person name="Nagy L.G."/>
            <person name="Floudas D."/>
            <person name="Copeland A."/>
            <person name="Barry K.W."/>
            <person name="Cichocki N."/>
            <person name="Veneault-Fourrey C."/>
            <person name="LaButti K."/>
            <person name="Lindquist E.A."/>
            <person name="Lipzen A."/>
            <person name="Lundell T."/>
            <person name="Morin E."/>
            <person name="Murat C."/>
            <person name="Sun H."/>
            <person name="Tunlid A."/>
            <person name="Henrissat B."/>
            <person name="Grigoriev I.V."/>
            <person name="Hibbett D.S."/>
            <person name="Martin F."/>
            <person name="Nordberg H.P."/>
            <person name="Cantor M.N."/>
            <person name="Hua S.X."/>
        </authorList>
    </citation>
    <scope>NUCLEOTIDE SEQUENCE [LARGE SCALE GENOMIC DNA]</scope>
    <source>
        <strain evidence="2 3">Marx 270</strain>
    </source>
</reference>
<dbReference type="PANTHER" id="PTHR44329">
    <property type="entry name" value="SERINE/THREONINE-PROTEIN KINASE TNNI3K-RELATED"/>
    <property type="match status" value="1"/>
</dbReference>
<name>A0A0C3NI67_PISTI</name>
<dbReference type="PROSITE" id="PS50011">
    <property type="entry name" value="PROTEIN_KINASE_DOM"/>
    <property type="match status" value="1"/>
</dbReference>
<dbReference type="GO" id="GO:0005524">
    <property type="term" value="F:ATP binding"/>
    <property type="evidence" value="ECO:0007669"/>
    <property type="project" value="InterPro"/>
</dbReference>
<dbReference type="InterPro" id="IPR051681">
    <property type="entry name" value="Ser/Thr_Kinases-Pseudokinases"/>
</dbReference>
<dbReference type="SUPFAM" id="SSF56112">
    <property type="entry name" value="Protein kinase-like (PK-like)"/>
    <property type="match status" value="1"/>
</dbReference>
<dbReference type="Proteomes" id="UP000054217">
    <property type="component" value="Unassembled WGS sequence"/>
</dbReference>
<sequence>MTEPATDIHPYIPQFFWKFWLSDADPDSSRRTLDDHRMHIYDVFNNTLSETRRVPAQTITVFQDFLSDILDEGCQSAVRAAEQAFMRLENEVERILADLILRVRSLQNGTRSLERKEIPISNRARDRLLRYFVFLRYRNSKSYESTINSLTRRVMAENGATVNACHAWHRVRRRALLSSYHSFLHHELLDKRRLSRFQDLNCWNFRRADICVGVAAEGCQYVLPETCFATLDEDFSRDMSSCHLLFPVMPTICLYILGTQDAEDAPVPSIPNGNDGEPRCIDVDLESASDVHLRNASLLQTHPSILYFSSLTSVVQAISSYDVFRWIPEHLDYSRLKQRARQKATLETVTKTLLIKGSVVLVDLTDEVTKVGQHPAFHGGFADVWKGVWTNSAGESRVVALKFLRQCYGVAQDVREKFLRRLKAEVIAWYRLQHPNIAPLYGVIQSATSMAMVSPWCKNGTIMHYLEREDVQPDRLALLLQVASGASYLHNMKPVVVHGDLRGTNILISDAGTAVITDFGLSTVIEELSLMESGLQAAKLRSSGHRGSTRWMAPELFIALVDDEVPQITTESDVYSFGCVCLEVATGHPPYAHRWNDPAVTVDIMRGVKPSRGAPTTCKIVFTEKQKEEFWEILNQCWDPIPMLRPSMTAVREALATMAGYCT</sequence>
<proteinExistence type="predicted"/>
<dbReference type="HOGENOM" id="CLU_026937_0_0_1"/>